<evidence type="ECO:0000256" key="3">
    <source>
        <dbReference type="ARBA" id="ARBA00023015"/>
    </source>
</evidence>
<protein>
    <submittedName>
        <fullName evidence="9">Protein priB</fullName>
    </submittedName>
</protein>
<feature type="compositionally biased region" description="Basic and acidic residues" evidence="7">
    <location>
        <begin position="122"/>
        <end position="135"/>
    </location>
</feature>
<dbReference type="PANTHER" id="PTHR31845:SF19">
    <property type="entry name" value="TRANSCRIPTION FACTOR DOMAIN-CONTAINING PROTEIN"/>
    <property type="match status" value="1"/>
</dbReference>
<keyword evidence="6" id="KW-0539">Nucleus</keyword>
<gene>
    <name evidence="9" type="ORF">SCP_1000360</name>
</gene>
<dbReference type="GO" id="GO:0008270">
    <property type="term" value="F:zinc ion binding"/>
    <property type="evidence" value="ECO:0007669"/>
    <property type="project" value="InterPro"/>
</dbReference>
<dbReference type="InterPro" id="IPR007219">
    <property type="entry name" value="XnlR_reg_dom"/>
</dbReference>
<dbReference type="GO" id="GO:0005634">
    <property type="term" value="C:nucleus"/>
    <property type="evidence" value="ECO:0007669"/>
    <property type="project" value="UniProtKB-SubCell"/>
</dbReference>
<dbReference type="Pfam" id="PF04082">
    <property type="entry name" value="Fungal_trans"/>
    <property type="match status" value="1"/>
</dbReference>
<dbReference type="PROSITE" id="PS00463">
    <property type="entry name" value="ZN2_CY6_FUNGAL_1"/>
    <property type="match status" value="1"/>
</dbReference>
<comment type="caution">
    <text evidence="9">The sequence shown here is derived from an EMBL/GenBank/DDBJ whole genome shotgun (WGS) entry which is preliminary data.</text>
</comment>
<dbReference type="InterPro" id="IPR051089">
    <property type="entry name" value="prtT"/>
</dbReference>
<evidence type="ECO:0000256" key="1">
    <source>
        <dbReference type="ARBA" id="ARBA00004123"/>
    </source>
</evidence>
<feature type="region of interest" description="Disordered" evidence="7">
    <location>
        <begin position="1"/>
        <end position="36"/>
    </location>
</feature>
<dbReference type="InterPro" id="IPR036864">
    <property type="entry name" value="Zn2-C6_fun-type_DNA-bd_sf"/>
</dbReference>
<sequence>MEKHQFTFQHPYGMSEPQTDHEEEHKEPAPKPRGARACMSCRRVKMKCVGGDDSIGKKCDRCERNGSDCVFEQHRRGRKPGAGLSESSKMLRRLEKGLPNAKSQLPQPDTSPQVSGAVLGKRSREELKGTDGDKEYIDEEGTDTQRKASYFKTILNPTEEGSCQLPGPSALLRLAPPTELPDPISAGLLDEATAETVLAQLFARLNPFIALFDPVLHTLPFLRARSPFLLSALLAAGCKFFRPGAHAAAAELAHAHAVRAFAEGAAGVEVAQAFVALTYWHEPADGRAWAYIGYACRMAVELGLNRPPAPPPHRETEREARERRNRGRTYLVLFVLDRSLSIQTGRQWMLPEGEFVRRAGAWLDETLLPVTREDVIVAACVELRRISGDTADALMMDQDARGGRVDCDILLRDSNERLNHWAKHWRGRMSLAGGEPFQFAFLRFFQLHVRLFLNSFGVQTALRSSSPARPNMQALDACYSSALETLEIVSKDFAQMRVLPYAQDNVTVMMTYSAIFLLELLRSPNTSRELEEGAAGKVHALIAETAQAYSDAAEFMPTSASAAHQAQFLRRLLLEHGQRDDTLRAEQRKRQCEEFNVPAHNSTTPYPQEYGAYRWQERDEVDGREMRSPYPVRAPPPETSAYRLPARRSVSPYRRSVERSASSLPCTPGPSSYYARCCTPKYAAYPRDMYEHTALPPPCPRRCPSDYAPRDIRAASPRPPRLPAPQYPTPSPDPPVPARRPTPEATERDVRYWRSMFRELGFGEGEDVEGPYCVRGRAREGREVGRVGSRGSSR</sequence>
<dbReference type="Proteomes" id="UP000287166">
    <property type="component" value="Unassembled WGS sequence"/>
</dbReference>
<dbReference type="GO" id="GO:0000981">
    <property type="term" value="F:DNA-binding transcription factor activity, RNA polymerase II-specific"/>
    <property type="evidence" value="ECO:0007669"/>
    <property type="project" value="InterPro"/>
</dbReference>
<dbReference type="SUPFAM" id="SSF57701">
    <property type="entry name" value="Zn2/Cys6 DNA-binding domain"/>
    <property type="match status" value="1"/>
</dbReference>
<dbReference type="InParanoid" id="A0A401GYB6"/>
<feature type="region of interest" description="Disordered" evidence="7">
    <location>
        <begin position="694"/>
        <end position="750"/>
    </location>
</feature>
<feature type="domain" description="Zn(2)-C6 fungal-type" evidence="8">
    <location>
        <begin position="37"/>
        <end position="71"/>
    </location>
</feature>
<keyword evidence="10" id="KW-1185">Reference proteome</keyword>
<keyword evidence="4" id="KW-0238">DNA-binding</keyword>
<evidence type="ECO:0000256" key="5">
    <source>
        <dbReference type="ARBA" id="ARBA00023163"/>
    </source>
</evidence>
<feature type="compositionally biased region" description="Polar residues" evidence="7">
    <location>
        <begin position="101"/>
        <end position="114"/>
    </location>
</feature>
<organism evidence="9 10">
    <name type="scientific">Sparassis crispa</name>
    <dbReference type="NCBI Taxonomy" id="139825"/>
    <lineage>
        <taxon>Eukaryota</taxon>
        <taxon>Fungi</taxon>
        <taxon>Dikarya</taxon>
        <taxon>Basidiomycota</taxon>
        <taxon>Agaricomycotina</taxon>
        <taxon>Agaricomycetes</taxon>
        <taxon>Polyporales</taxon>
        <taxon>Sparassidaceae</taxon>
        <taxon>Sparassis</taxon>
    </lineage>
</organism>
<dbReference type="PROSITE" id="PS50048">
    <property type="entry name" value="ZN2_CY6_FUNGAL_2"/>
    <property type="match status" value="1"/>
</dbReference>
<evidence type="ECO:0000256" key="6">
    <source>
        <dbReference type="ARBA" id="ARBA00023242"/>
    </source>
</evidence>
<feature type="region of interest" description="Disordered" evidence="7">
    <location>
        <begin position="647"/>
        <end position="666"/>
    </location>
</feature>
<dbReference type="Pfam" id="PF00172">
    <property type="entry name" value="Zn_clus"/>
    <property type="match status" value="1"/>
</dbReference>
<dbReference type="AlphaFoldDB" id="A0A401GYB6"/>
<evidence type="ECO:0000313" key="9">
    <source>
        <dbReference type="EMBL" id="GBE86794.1"/>
    </source>
</evidence>
<evidence type="ECO:0000256" key="4">
    <source>
        <dbReference type="ARBA" id="ARBA00023125"/>
    </source>
</evidence>
<feature type="region of interest" description="Disordered" evidence="7">
    <location>
        <begin position="768"/>
        <end position="794"/>
    </location>
</feature>
<evidence type="ECO:0000259" key="8">
    <source>
        <dbReference type="PROSITE" id="PS50048"/>
    </source>
</evidence>
<accession>A0A401GYB6</accession>
<dbReference type="OrthoDB" id="3163292at2759"/>
<dbReference type="CDD" id="cd12148">
    <property type="entry name" value="fungal_TF_MHR"/>
    <property type="match status" value="1"/>
</dbReference>
<dbReference type="EMBL" id="BFAD01000010">
    <property type="protein sequence ID" value="GBE86794.1"/>
    <property type="molecule type" value="Genomic_DNA"/>
</dbReference>
<dbReference type="SMART" id="SM00066">
    <property type="entry name" value="GAL4"/>
    <property type="match status" value="1"/>
</dbReference>
<dbReference type="GeneID" id="38783711"/>
<evidence type="ECO:0000313" key="10">
    <source>
        <dbReference type="Proteomes" id="UP000287166"/>
    </source>
</evidence>
<dbReference type="RefSeq" id="XP_027617707.1">
    <property type="nucleotide sequence ID" value="XM_027761906.1"/>
</dbReference>
<evidence type="ECO:0000256" key="2">
    <source>
        <dbReference type="ARBA" id="ARBA00022723"/>
    </source>
</evidence>
<dbReference type="GO" id="GO:0006351">
    <property type="term" value="P:DNA-templated transcription"/>
    <property type="evidence" value="ECO:0007669"/>
    <property type="project" value="InterPro"/>
</dbReference>
<keyword evidence="3" id="KW-0805">Transcription regulation</keyword>
<dbReference type="CDD" id="cd00067">
    <property type="entry name" value="GAL4"/>
    <property type="match status" value="1"/>
</dbReference>
<feature type="compositionally biased region" description="Basic and acidic residues" evidence="7">
    <location>
        <begin position="741"/>
        <end position="750"/>
    </location>
</feature>
<feature type="compositionally biased region" description="Basic and acidic residues" evidence="7">
    <location>
        <begin position="18"/>
        <end position="30"/>
    </location>
</feature>
<name>A0A401GYB6_9APHY</name>
<dbReference type="SMART" id="SM00906">
    <property type="entry name" value="Fungal_trans"/>
    <property type="match status" value="1"/>
</dbReference>
<dbReference type="GO" id="GO:0000976">
    <property type="term" value="F:transcription cis-regulatory region binding"/>
    <property type="evidence" value="ECO:0007669"/>
    <property type="project" value="TreeGrafter"/>
</dbReference>
<dbReference type="Gene3D" id="4.10.240.10">
    <property type="entry name" value="Zn(2)-C6 fungal-type DNA-binding domain"/>
    <property type="match status" value="1"/>
</dbReference>
<keyword evidence="5" id="KW-0804">Transcription</keyword>
<reference evidence="9 10" key="1">
    <citation type="journal article" date="2018" name="Sci. Rep.">
        <title>Genome sequence of the cauliflower mushroom Sparassis crispa (Hanabiratake) and its association with beneficial usage.</title>
        <authorList>
            <person name="Kiyama R."/>
            <person name="Furutani Y."/>
            <person name="Kawaguchi K."/>
            <person name="Nakanishi T."/>
        </authorList>
    </citation>
    <scope>NUCLEOTIDE SEQUENCE [LARGE SCALE GENOMIC DNA]</scope>
</reference>
<feature type="compositionally biased region" description="Pro residues" evidence="7">
    <location>
        <begin position="717"/>
        <end position="740"/>
    </location>
</feature>
<proteinExistence type="predicted"/>
<comment type="subcellular location">
    <subcellularLocation>
        <location evidence="1">Nucleus</location>
    </subcellularLocation>
</comment>
<dbReference type="STRING" id="139825.A0A401GYB6"/>
<keyword evidence="2" id="KW-0479">Metal-binding</keyword>
<feature type="region of interest" description="Disordered" evidence="7">
    <location>
        <begin position="99"/>
        <end position="137"/>
    </location>
</feature>
<evidence type="ECO:0000256" key="7">
    <source>
        <dbReference type="SAM" id="MobiDB-lite"/>
    </source>
</evidence>
<dbReference type="PANTHER" id="PTHR31845">
    <property type="entry name" value="FINGER DOMAIN PROTEIN, PUTATIVE-RELATED"/>
    <property type="match status" value="1"/>
</dbReference>
<dbReference type="InterPro" id="IPR001138">
    <property type="entry name" value="Zn2Cys6_DnaBD"/>
</dbReference>